<feature type="domain" description="VanZ-like" evidence="2">
    <location>
        <begin position="26"/>
        <end position="101"/>
    </location>
</feature>
<dbReference type="NCBIfam" id="NF037970">
    <property type="entry name" value="vanZ_1"/>
    <property type="match status" value="1"/>
</dbReference>
<dbReference type="InterPro" id="IPR006976">
    <property type="entry name" value="VanZ-like"/>
</dbReference>
<dbReference type="Proteomes" id="UP000256326">
    <property type="component" value="Unassembled WGS sequence"/>
</dbReference>
<gene>
    <name evidence="3" type="ORF">DRF58_13640</name>
</gene>
<dbReference type="PANTHER" id="PTHR28008:SF1">
    <property type="entry name" value="DOMAIN PROTEIN, PUTATIVE (AFU_ORTHOLOGUE AFUA_3G10980)-RELATED"/>
    <property type="match status" value="1"/>
</dbReference>
<evidence type="ECO:0000259" key="2">
    <source>
        <dbReference type="Pfam" id="PF04892"/>
    </source>
</evidence>
<evidence type="ECO:0000256" key="1">
    <source>
        <dbReference type="SAM" id="Phobius"/>
    </source>
</evidence>
<proteinExistence type="predicted"/>
<dbReference type="OrthoDB" id="1270731at2"/>
<accession>A0A3D9CS94</accession>
<feature type="transmembrane region" description="Helical" evidence="1">
    <location>
        <begin position="32"/>
        <end position="47"/>
    </location>
</feature>
<name>A0A3D9CS94_9FLAO</name>
<keyword evidence="4" id="KW-1185">Reference proteome</keyword>
<organism evidence="3 4">
    <name type="scientific">Epilithonimonas hispanica</name>
    <dbReference type="NCBI Taxonomy" id="358687"/>
    <lineage>
        <taxon>Bacteria</taxon>
        <taxon>Pseudomonadati</taxon>
        <taxon>Bacteroidota</taxon>
        <taxon>Flavobacteriia</taxon>
        <taxon>Flavobacteriales</taxon>
        <taxon>Weeksellaceae</taxon>
        <taxon>Chryseobacterium group</taxon>
        <taxon>Epilithonimonas</taxon>
    </lineage>
</organism>
<evidence type="ECO:0000313" key="3">
    <source>
        <dbReference type="EMBL" id="REC68650.1"/>
    </source>
</evidence>
<keyword evidence="1" id="KW-1133">Transmembrane helix</keyword>
<evidence type="ECO:0000313" key="4">
    <source>
        <dbReference type="Proteomes" id="UP000256326"/>
    </source>
</evidence>
<keyword evidence="1" id="KW-0472">Membrane</keyword>
<keyword evidence="1" id="KW-0812">Transmembrane</keyword>
<comment type="caution">
    <text evidence="3">The sequence shown here is derived from an EMBL/GenBank/DDBJ whole genome shotgun (WGS) entry which is preliminary data.</text>
</comment>
<protein>
    <submittedName>
        <fullName evidence="3">VanZ family protein</fullName>
    </submittedName>
</protein>
<reference evidence="3 4" key="1">
    <citation type="journal article" date="2006" name="Int. J. Syst. Evol. Microbiol.">
        <title>Chryseobacterium hispanicum sp. nov., isolated from the drinking water distribution system of Sevilla, Spain.</title>
        <authorList>
            <person name="Gallego V."/>
            <person name="Garcia M.T."/>
            <person name="Ventosa A."/>
        </authorList>
    </citation>
    <scope>NUCLEOTIDE SEQUENCE [LARGE SCALE GENOMIC DNA]</scope>
    <source>
        <strain evidence="3 4">KCTC 22104</strain>
    </source>
</reference>
<dbReference type="EMBL" id="QNUG01000032">
    <property type="protein sequence ID" value="REC68650.1"/>
    <property type="molecule type" value="Genomic_DNA"/>
</dbReference>
<dbReference type="Pfam" id="PF04892">
    <property type="entry name" value="VanZ"/>
    <property type="match status" value="1"/>
</dbReference>
<feature type="transmembrane region" description="Helical" evidence="1">
    <location>
        <begin position="54"/>
        <end position="71"/>
    </location>
</feature>
<feature type="transmembrane region" description="Helical" evidence="1">
    <location>
        <begin position="83"/>
        <end position="100"/>
    </location>
</feature>
<dbReference type="AlphaFoldDB" id="A0A3D9CS94"/>
<dbReference type="PANTHER" id="PTHR28008">
    <property type="entry name" value="DOMAIN PROTEIN, PUTATIVE (AFU_ORTHOLOGUE AFUA_3G10980)-RELATED"/>
    <property type="match status" value="1"/>
</dbReference>
<sequence>MPIYWAFLTYMLLRPGIENKEYSFMFKHIDKVIHFSIFFLLGFLFRVRFPKTTLLYFFLILISYALLTEILQDVMKLGRSLEVLDAVADTLGLSLSFYIYNRYEKFQNRI</sequence>